<evidence type="ECO:0000313" key="2">
    <source>
        <dbReference type="Proteomes" id="UP001367508"/>
    </source>
</evidence>
<dbReference type="Proteomes" id="UP001367508">
    <property type="component" value="Unassembled WGS sequence"/>
</dbReference>
<gene>
    <name evidence="1" type="ORF">VNO77_33285</name>
</gene>
<keyword evidence="2" id="KW-1185">Reference proteome</keyword>
<organism evidence="1 2">
    <name type="scientific">Canavalia gladiata</name>
    <name type="common">Sword bean</name>
    <name type="synonym">Dolichos gladiatus</name>
    <dbReference type="NCBI Taxonomy" id="3824"/>
    <lineage>
        <taxon>Eukaryota</taxon>
        <taxon>Viridiplantae</taxon>
        <taxon>Streptophyta</taxon>
        <taxon>Embryophyta</taxon>
        <taxon>Tracheophyta</taxon>
        <taxon>Spermatophyta</taxon>
        <taxon>Magnoliopsida</taxon>
        <taxon>eudicotyledons</taxon>
        <taxon>Gunneridae</taxon>
        <taxon>Pentapetalae</taxon>
        <taxon>rosids</taxon>
        <taxon>fabids</taxon>
        <taxon>Fabales</taxon>
        <taxon>Fabaceae</taxon>
        <taxon>Papilionoideae</taxon>
        <taxon>50 kb inversion clade</taxon>
        <taxon>NPAAA clade</taxon>
        <taxon>indigoferoid/millettioid clade</taxon>
        <taxon>Phaseoleae</taxon>
        <taxon>Canavalia</taxon>
    </lineage>
</organism>
<accession>A0AAN9KC41</accession>
<dbReference type="EMBL" id="JAYMYQ010000008">
    <property type="protein sequence ID" value="KAK7314757.1"/>
    <property type="molecule type" value="Genomic_DNA"/>
</dbReference>
<reference evidence="1 2" key="1">
    <citation type="submission" date="2024-01" db="EMBL/GenBank/DDBJ databases">
        <title>The genomes of 5 underutilized Papilionoideae crops provide insights into root nodulation and disease resistanc.</title>
        <authorList>
            <person name="Jiang F."/>
        </authorList>
    </citation>
    <scope>NUCLEOTIDE SEQUENCE [LARGE SCALE GENOMIC DNA]</scope>
    <source>
        <strain evidence="1">LVBAO_FW01</strain>
        <tissue evidence="1">Leaves</tissue>
    </source>
</reference>
<proteinExistence type="predicted"/>
<evidence type="ECO:0000313" key="1">
    <source>
        <dbReference type="EMBL" id="KAK7314757.1"/>
    </source>
</evidence>
<sequence length="108" mass="11836">MKKKTVFFAGNDSTLVNLSPENVLATLQIVDYFLILTYRFFGTNHRVPAKNCLNSIESHEGGVTIIGTFDKAVASHFHAPFPQLLPAAFLGKSSTPWLSMPGINILTV</sequence>
<protein>
    <submittedName>
        <fullName evidence="1">Uncharacterized protein</fullName>
    </submittedName>
</protein>
<comment type="caution">
    <text evidence="1">The sequence shown here is derived from an EMBL/GenBank/DDBJ whole genome shotgun (WGS) entry which is preliminary data.</text>
</comment>
<dbReference type="AlphaFoldDB" id="A0AAN9KC41"/>
<name>A0AAN9KC41_CANGL</name>